<evidence type="ECO:0000313" key="1">
    <source>
        <dbReference type="Proteomes" id="UP000095286"/>
    </source>
</evidence>
<dbReference type="Proteomes" id="UP000095286">
    <property type="component" value="Unplaced"/>
</dbReference>
<sequence length="163" mass="18578">MGSCETNGVFIYLEGQLINVNKFFFLKSEPFRRFYEDFYITGIITGQEKCFPAKNTQELIELSKHHESCEKCLFQESTNQIVTSILGFCPFLIEYANNCSFSQILATAETCRVAEYSHLFRFFACTLQQTVLPDEIPIIADKIRVIADSIKQDPNAANGCNMI</sequence>
<reference evidence="2" key="1">
    <citation type="submission" date="2016-11" db="UniProtKB">
        <authorList>
            <consortium name="WormBaseParasite"/>
        </authorList>
    </citation>
    <scope>IDENTIFICATION</scope>
    <source>
        <strain evidence="2">KR3021</strain>
    </source>
</reference>
<accession>A0AC35TG65</accession>
<name>A0AC35TG65_9BILA</name>
<evidence type="ECO:0000313" key="2">
    <source>
        <dbReference type="WBParaSite" id="RSKR_0000024800.1"/>
    </source>
</evidence>
<organism evidence="1 2">
    <name type="scientific">Rhabditophanes sp. KR3021</name>
    <dbReference type="NCBI Taxonomy" id="114890"/>
    <lineage>
        <taxon>Eukaryota</taxon>
        <taxon>Metazoa</taxon>
        <taxon>Ecdysozoa</taxon>
        <taxon>Nematoda</taxon>
        <taxon>Chromadorea</taxon>
        <taxon>Rhabditida</taxon>
        <taxon>Tylenchina</taxon>
        <taxon>Panagrolaimomorpha</taxon>
        <taxon>Strongyloidoidea</taxon>
        <taxon>Alloionematidae</taxon>
        <taxon>Rhabditophanes</taxon>
    </lineage>
</organism>
<dbReference type="WBParaSite" id="RSKR_0000024800.1">
    <property type="protein sequence ID" value="RSKR_0000024800.1"/>
    <property type="gene ID" value="RSKR_0000024800"/>
</dbReference>
<protein>
    <submittedName>
        <fullName evidence="2">Saposin B-type domain-containing protein</fullName>
    </submittedName>
</protein>
<proteinExistence type="predicted"/>